<evidence type="ECO:0000256" key="1">
    <source>
        <dbReference type="SAM" id="Phobius"/>
    </source>
</evidence>
<dbReference type="OrthoDB" id="1898084at2759"/>
<keyword evidence="3" id="KW-1185">Reference proteome</keyword>
<proteinExistence type="predicted"/>
<comment type="caution">
    <text evidence="2">The sequence shown here is derived from an EMBL/GenBank/DDBJ whole genome shotgun (WGS) entry which is preliminary data.</text>
</comment>
<dbReference type="AlphaFoldDB" id="A0A7J6UZG0"/>
<name>A0A7J6UZG0_THATH</name>
<protein>
    <submittedName>
        <fullName evidence="2">Uncharacterized protein</fullName>
    </submittedName>
</protein>
<dbReference type="EMBL" id="JABWDY010040559">
    <property type="protein sequence ID" value="KAF5178037.1"/>
    <property type="molecule type" value="Genomic_DNA"/>
</dbReference>
<keyword evidence="1" id="KW-1133">Transmembrane helix</keyword>
<sequence>MIKENQGQKPRRVEIWKKGRVRVDGSILESARETYEKVVAADEKITSSGTVDIDDIEHDALNEMESKIDSMEGVMKAVLEQVLVCAPSNVAVDENSKAKLEQVTRDVKGFQMGIALPQFLLSIDGASGGILLLGIVEVCILFPLVAAVIFSIHFAVSSLFSGKL</sequence>
<keyword evidence="1" id="KW-0472">Membrane</keyword>
<evidence type="ECO:0000313" key="3">
    <source>
        <dbReference type="Proteomes" id="UP000554482"/>
    </source>
</evidence>
<dbReference type="Proteomes" id="UP000554482">
    <property type="component" value="Unassembled WGS sequence"/>
</dbReference>
<gene>
    <name evidence="2" type="ORF">FRX31_032376</name>
</gene>
<reference evidence="2 3" key="1">
    <citation type="submission" date="2020-06" db="EMBL/GenBank/DDBJ databases">
        <title>Transcriptomic and genomic resources for Thalictrum thalictroides and T. hernandezii: Facilitating candidate gene discovery in an emerging model plant lineage.</title>
        <authorList>
            <person name="Arias T."/>
            <person name="Riano-Pachon D.M."/>
            <person name="Di Stilio V.S."/>
        </authorList>
    </citation>
    <scope>NUCLEOTIDE SEQUENCE [LARGE SCALE GENOMIC DNA]</scope>
    <source>
        <strain evidence="3">cv. WT478/WT964</strain>
        <tissue evidence="2">Leaves</tissue>
    </source>
</reference>
<organism evidence="2 3">
    <name type="scientific">Thalictrum thalictroides</name>
    <name type="common">Rue-anemone</name>
    <name type="synonym">Anemone thalictroides</name>
    <dbReference type="NCBI Taxonomy" id="46969"/>
    <lineage>
        <taxon>Eukaryota</taxon>
        <taxon>Viridiplantae</taxon>
        <taxon>Streptophyta</taxon>
        <taxon>Embryophyta</taxon>
        <taxon>Tracheophyta</taxon>
        <taxon>Spermatophyta</taxon>
        <taxon>Magnoliopsida</taxon>
        <taxon>Ranunculales</taxon>
        <taxon>Ranunculaceae</taxon>
        <taxon>Thalictroideae</taxon>
        <taxon>Thalictrum</taxon>
    </lineage>
</organism>
<evidence type="ECO:0000313" key="2">
    <source>
        <dbReference type="EMBL" id="KAF5178037.1"/>
    </source>
</evidence>
<accession>A0A7J6UZG0</accession>
<feature type="transmembrane region" description="Helical" evidence="1">
    <location>
        <begin position="130"/>
        <end position="156"/>
    </location>
</feature>
<keyword evidence="1" id="KW-0812">Transmembrane</keyword>